<organism evidence="16 17">
    <name type="scientific">Solanum commersonii</name>
    <name type="common">Commerson's wild potato</name>
    <name type="synonym">Commerson's nightshade</name>
    <dbReference type="NCBI Taxonomy" id="4109"/>
    <lineage>
        <taxon>Eukaryota</taxon>
        <taxon>Viridiplantae</taxon>
        <taxon>Streptophyta</taxon>
        <taxon>Embryophyta</taxon>
        <taxon>Tracheophyta</taxon>
        <taxon>Spermatophyta</taxon>
        <taxon>Magnoliopsida</taxon>
        <taxon>eudicotyledons</taxon>
        <taxon>Gunneridae</taxon>
        <taxon>Pentapetalae</taxon>
        <taxon>asterids</taxon>
        <taxon>lamiids</taxon>
        <taxon>Solanales</taxon>
        <taxon>Solanaceae</taxon>
        <taxon>Solanoideae</taxon>
        <taxon>Solaneae</taxon>
        <taxon>Solanum</taxon>
    </lineage>
</organism>
<keyword evidence="17" id="KW-1185">Reference proteome</keyword>
<dbReference type="EMBL" id="JACXVP010000007">
    <property type="protein sequence ID" value="KAG5597568.1"/>
    <property type="molecule type" value="Genomic_DNA"/>
</dbReference>
<evidence type="ECO:0000256" key="12">
    <source>
        <dbReference type="ARBA" id="ARBA00023180"/>
    </source>
</evidence>
<dbReference type="InterPro" id="IPR036426">
    <property type="entry name" value="Bulb-type_lectin_dom_sf"/>
</dbReference>
<name>A0A9J5YDB6_SOLCO</name>
<evidence type="ECO:0000256" key="7">
    <source>
        <dbReference type="ARBA" id="ARBA00022989"/>
    </source>
</evidence>
<gene>
    <name evidence="16" type="ORF">H5410_038800</name>
</gene>
<dbReference type="PROSITE" id="PS50927">
    <property type="entry name" value="BULB_LECTIN"/>
    <property type="match status" value="1"/>
</dbReference>
<dbReference type="InterPro" id="IPR002401">
    <property type="entry name" value="Cyt_P450_E_grp-I"/>
</dbReference>
<keyword evidence="8" id="KW-0560">Oxidoreductase</keyword>
<feature type="domain" description="Bulb-type lectin" evidence="15">
    <location>
        <begin position="1"/>
        <end position="64"/>
    </location>
</feature>
<reference evidence="16 17" key="1">
    <citation type="submission" date="2020-09" db="EMBL/GenBank/DDBJ databases">
        <title>De no assembly of potato wild relative species, Solanum commersonii.</title>
        <authorList>
            <person name="Cho K."/>
        </authorList>
    </citation>
    <scope>NUCLEOTIDE SEQUENCE [LARGE SCALE GENOMIC DNA]</scope>
    <source>
        <strain evidence="16">LZ3.2</strain>
        <tissue evidence="16">Leaf</tissue>
    </source>
</reference>
<evidence type="ECO:0000256" key="9">
    <source>
        <dbReference type="ARBA" id="ARBA00023004"/>
    </source>
</evidence>
<dbReference type="PROSITE" id="PS00086">
    <property type="entry name" value="CYTOCHROME_P450"/>
    <property type="match status" value="2"/>
</dbReference>
<dbReference type="CDD" id="cd00028">
    <property type="entry name" value="B_lectin"/>
    <property type="match status" value="1"/>
</dbReference>
<evidence type="ECO:0000313" key="17">
    <source>
        <dbReference type="Proteomes" id="UP000824120"/>
    </source>
</evidence>
<evidence type="ECO:0000256" key="11">
    <source>
        <dbReference type="ARBA" id="ARBA00023136"/>
    </source>
</evidence>
<evidence type="ECO:0000256" key="8">
    <source>
        <dbReference type="ARBA" id="ARBA00023002"/>
    </source>
</evidence>
<dbReference type="Pfam" id="PF01453">
    <property type="entry name" value="B_lectin"/>
    <property type="match status" value="1"/>
</dbReference>
<evidence type="ECO:0000256" key="1">
    <source>
        <dbReference type="ARBA" id="ARBA00004370"/>
    </source>
</evidence>
<feature type="non-terminal residue" evidence="16">
    <location>
        <position position="1"/>
    </location>
</feature>
<dbReference type="GO" id="GO:0020037">
    <property type="term" value="F:heme binding"/>
    <property type="evidence" value="ECO:0007669"/>
    <property type="project" value="InterPro"/>
</dbReference>
<evidence type="ECO:0000256" key="3">
    <source>
        <dbReference type="ARBA" id="ARBA00022617"/>
    </source>
</evidence>
<feature type="transmembrane region" description="Helical" evidence="14">
    <location>
        <begin position="205"/>
        <end position="230"/>
    </location>
</feature>
<accession>A0A9J5YDB6</accession>
<dbReference type="InterPro" id="IPR017972">
    <property type="entry name" value="Cyt_P450_CS"/>
</dbReference>
<keyword evidence="9 13" id="KW-0408">Iron</keyword>
<keyword evidence="3 13" id="KW-0349">Heme</keyword>
<dbReference type="GO" id="GO:0016705">
    <property type="term" value="F:oxidoreductase activity, acting on paired donors, with incorporation or reduction of molecular oxygen"/>
    <property type="evidence" value="ECO:0007669"/>
    <property type="project" value="InterPro"/>
</dbReference>
<dbReference type="SUPFAM" id="SSF48264">
    <property type="entry name" value="Cytochrome P450"/>
    <property type="match status" value="4"/>
</dbReference>
<dbReference type="PANTHER" id="PTHR24282">
    <property type="entry name" value="CYTOCHROME P450 FAMILY MEMBER"/>
    <property type="match status" value="1"/>
</dbReference>
<comment type="caution">
    <text evidence="16">The sequence shown here is derived from an EMBL/GenBank/DDBJ whole genome shotgun (WGS) entry which is preliminary data.</text>
</comment>
<dbReference type="OrthoDB" id="1470350at2759"/>
<evidence type="ECO:0000256" key="5">
    <source>
        <dbReference type="ARBA" id="ARBA00022723"/>
    </source>
</evidence>
<dbReference type="PRINTS" id="PR00385">
    <property type="entry name" value="P450"/>
</dbReference>
<comment type="similarity">
    <text evidence="2">Belongs to the cytochrome P450 family.</text>
</comment>
<dbReference type="GO" id="GO:0009753">
    <property type="term" value="P:response to jasmonic acid"/>
    <property type="evidence" value="ECO:0007669"/>
    <property type="project" value="UniProtKB-ARBA"/>
</dbReference>
<evidence type="ECO:0000256" key="14">
    <source>
        <dbReference type="SAM" id="Phobius"/>
    </source>
</evidence>
<keyword evidence="6" id="KW-0732">Signal</keyword>
<dbReference type="InterPro" id="IPR036396">
    <property type="entry name" value="Cyt_P450_sf"/>
</dbReference>
<evidence type="ECO:0000259" key="15">
    <source>
        <dbReference type="PROSITE" id="PS50927"/>
    </source>
</evidence>
<dbReference type="CDD" id="cd20642">
    <property type="entry name" value="CYP72"/>
    <property type="match status" value="3"/>
</dbReference>
<dbReference type="Gene3D" id="2.90.10.10">
    <property type="entry name" value="Bulb-type lectin domain"/>
    <property type="match status" value="1"/>
</dbReference>
<dbReference type="PANTHER" id="PTHR24282:SF191">
    <property type="entry name" value="CYTOCHROME P450"/>
    <property type="match status" value="1"/>
</dbReference>
<keyword evidence="12" id="KW-0325">Glycoprotein</keyword>
<evidence type="ECO:0000313" key="16">
    <source>
        <dbReference type="EMBL" id="KAG5597568.1"/>
    </source>
</evidence>
<dbReference type="PRINTS" id="PR00463">
    <property type="entry name" value="EP450I"/>
</dbReference>
<dbReference type="GO" id="GO:0009820">
    <property type="term" value="P:alkaloid metabolic process"/>
    <property type="evidence" value="ECO:0007669"/>
    <property type="project" value="UniProtKB-ARBA"/>
</dbReference>
<evidence type="ECO:0000256" key="2">
    <source>
        <dbReference type="ARBA" id="ARBA00010617"/>
    </source>
</evidence>
<evidence type="ECO:0000256" key="10">
    <source>
        <dbReference type="ARBA" id="ARBA00023033"/>
    </source>
</evidence>
<keyword evidence="7 14" id="KW-1133">Transmembrane helix</keyword>
<dbReference type="GO" id="GO:0016020">
    <property type="term" value="C:membrane"/>
    <property type="evidence" value="ECO:0007669"/>
    <property type="project" value="UniProtKB-SubCell"/>
</dbReference>
<evidence type="ECO:0000256" key="13">
    <source>
        <dbReference type="PIRSR" id="PIRSR602401-1"/>
    </source>
</evidence>
<dbReference type="FunFam" id="1.10.630.10:FF:000029">
    <property type="entry name" value="Cytochrome P450 734A1"/>
    <property type="match status" value="4"/>
</dbReference>
<dbReference type="GO" id="GO:0004497">
    <property type="term" value="F:monooxygenase activity"/>
    <property type="evidence" value="ECO:0007669"/>
    <property type="project" value="UniProtKB-KW"/>
</dbReference>
<proteinExistence type="inferred from homology"/>
<evidence type="ECO:0000256" key="4">
    <source>
        <dbReference type="ARBA" id="ARBA00022692"/>
    </source>
</evidence>
<keyword evidence="5 13" id="KW-0479">Metal-binding</keyword>
<comment type="cofactor">
    <cofactor evidence="13">
        <name>heme</name>
        <dbReference type="ChEBI" id="CHEBI:30413"/>
    </cofactor>
</comment>
<dbReference type="GO" id="GO:0005506">
    <property type="term" value="F:iron ion binding"/>
    <property type="evidence" value="ECO:0007669"/>
    <property type="project" value="InterPro"/>
</dbReference>
<comment type="subcellular location">
    <subcellularLocation>
        <location evidence="1">Membrane</location>
    </subcellularLocation>
</comment>
<feature type="binding site" description="axial binding residue" evidence="13">
    <location>
        <position position="2172"/>
    </location>
    <ligand>
        <name>heme</name>
        <dbReference type="ChEBI" id="CHEBI:30413"/>
    </ligand>
    <ligandPart>
        <name>Fe</name>
        <dbReference type="ChEBI" id="CHEBI:18248"/>
    </ligandPart>
</feature>
<dbReference type="SUPFAM" id="SSF51110">
    <property type="entry name" value="alpha-D-mannose-specific plant lectins"/>
    <property type="match status" value="1"/>
</dbReference>
<dbReference type="Pfam" id="PF00067">
    <property type="entry name" value="p450"/>
    <property type="match status" value="4"/>
</dbReference>
<dbReference type="Proteomes" id="UP000824120">
    <property type="component" value="Chromosome 7"/>
</dbReference>
<keyword evidence="11 14" id="KW-0472">Membrane</keyword>
<dbReference type="InterPro" id="IPR001128">
    <property type="entry name" value="Cyt_P450"/>
</dbReference>
<sequence>GNPVKENATFTFGANGNLVLADADGRIAWQTNTANKGVTGFKLLPNGNMVLHDSKGKFVWQSFNYPTDTLLVGQTLRLSGPNKLVSRASVKKNVNGPYSLVVQPRLFAVYKGNKVDVELAWLDYGNNTLESIKLNSGNQRLKLDYRFAKSTRRSSHVMAFTKYNTTLTYLRLEIDGNLKAYTFVRDEEADEFRWKKKKMEKIEMIVTICCCATAITLFVCLWKVLNWVWFNPKKLEKLLRKQGLNGNSYRLLYGDMKDLSGMIKEANSKPMNMFDHNLAPRMVPFFLEIIKKYGKKCFTWMGPRPQILILDPELIKEVLSKTYVYQKPHGNPLGTLFVQGLVSYEKDKWAKHRKIINPAFHLEKLKHMLPAFYVSCSEMLSKWEDVVQVEGSHEIDVWPHLQQLTCDVISRTAFGSSYEEGRKIFELQQEQAQHFLEVVRSVYIPGWRFLPTKRNRRMKEIKKDVRSSIRGIIDKRLKAMEAGNADNEDLLGILLESNFKEIELHGNKDFGMSIEEVIEECKLFYFAGAETTSVWILWTLVLLSRYPDWQARAREEVLQVFGSRKPDFDGLNHLKVVTMILYESLRLYSPIAVLTRRIYEDITLGEVSLPTGVLVSLPIILLHNDKDIWGEDANKFNPERFREGISSATKGQVTYFPFAWGPRICIGQNFAMLEAKMTLSMILQSFSFELSPSYTHAPQSLVTTQPQPKKLEKLLRKQGLKGNSYRILYGDMKDFSGMIKEANSKPMNISNDDLAPRLVPFFLEIIKKYVALFVCLWKVLNWVWFRPKKLEKLLRKQGLKGNSYRILYGDMKDFSGMIKEANSKPMNISKDDLAPRLMPFFLEIIKKYGKKSFIWMGPRPQVFIMDPELIKEVFSKFYVYQKPGVNPLGALLLRGLVSYEKDKWAKHRKIINPAFHLEKLKHMFPAFYLSCSEMLSKWEDVVPVEGSHEIDVWPHLQQLSCDVISRTAFGSSYEEGRKMFELQKEQAQHVLAAVRSVYIPGWRFLPTKRNRRMKEIKRDVWSSIRGIIDKRLKAMKDGDADNEDLLGILLESNFKEIEQQRNKDFGMSIEDVIEECKLFYLAGAETTSVWLLWTLVLLSRYQDWQARAREEVLQVFGCRKPDFDGLNRLKVVTMILYESLRLYPPITALTRRVNEDITLGELSLPAGVLVSLPMIILHHDKEIWGEDANKFNPERFREGISSATKGQVTYFPFAWGPRICIGQNFAMLEAKIAVSMILQSFSFELSPSYTHAPQSILTMQPQPKKLEKLLRKQGLNGNSYRLLYGDLKDLSGMIKEANSKPMNLSDDITSRLVPFFLETIKKYELLVKGVSTYEEDKWAKHRKIINPAFHLEKLKHMLLAFHLSCSEMLSKWEDVVTVEGSREIDVWPHLQQLTCDVISRTAFGSSYEEGRKIFELQREQVQHYIDAARSVNIPGWRFLPTKRNRRMKEIKNEVWTSIKGIIDKRMKAMKAGDADNEDLLGILLESNFREIEQHGNKNFGMSIEEVIEECKLFYLAGQETTSVLLVWTLVLLSRYQDWQTQAREEVLQVFGSRKPDFDGLNHLKVVTMILYESLRLYSPLITHNREATEDIVLGELSLPAGVLVSLPDSLLHHDKDIWGEDANKFNPERFREGISSATKGQVTYFPFSWGPRICIGQHFAMLEAKMAVSMILQNFSFELSPSYTHAPQPILTIQPQYVTQKFNSNKMDKIQMIVTVCCSAIAIAMFVCLWKVLNWVWFNPKKLENLLRKQGLNGNSYKILYGDLNDFIGMITEATSKPMNLSDDIAPRLVPFFLETIKKYGKKCFIWLGPKPQVIIMDPELIKEVLSKTYLYQKPGGNPFAALLVQGLATYEEDKWAKHRKIINPAFHLEKIKHMLPAFHLSCTEMLGKLEDAIPVGSSHEIDVWPHLQQLTCDVISRTAFGSSYEEGRKIFELQKEQAQNFINAVREIYIPGRRFLPTKRNRRMKEIKNEVRTSVKGIIDKRMKAMKAGNADNEDLLGILLESNFKEIEQHGNKDFGMSIEEVIEECKLFYFAGQETTSVLLVWTLVLLSRNQDWQTLAREEVLQVFGSRKPDFDGLNHLKVVTMILYESLRLYPPLITLNRQVNEDIVLGELSLPAGVLVSLPVILLHHDEEIWGEDANKFNPERFRDGISSATKGQVTYFPFSWGPRICIGQNFAMLEGKLALCMILQSFSFELSPSYTHAPKAIVTMQPQYGAPLILHKL</sequence>
<dbReference type="Gene3D" id="1.10.630.10">
    <property type="entry name" value="Cytochrome P450"/>
    <property type="match status" value="4"/>
</dbReference>
<protein>
    <recommendedName>
        <fullName evidence="15">Bulb-type lectin domain-containing protein</fullName>
    </recommendedName>
</protein>
<keyword evidence="10" id="KW-0503">Monooxygenase</keyword>
<dbReference type="InterPro" id="IPR050665">
    <property type="entry name" value="Cytochrome_P450_Monooxygen"/>
</dbReference>
<dbReference type="SMART" id="SM00108">
    <property type="entry name" value="B_lectin"/>
    <property type="match status" value="1"/>
</dbReference>
<evidence type="ECO:0000256" key="6">
    <source>
        <dbReference type="ARBA" id="ARBA00022729"/>
    </source>
</evidence>
<keyword evidence="4 14" id="KW-0812">Transmembrane</keyword>
<dbReference type="InterPro" id="IPR001480">
    <property type="entry name" value="Bulb-type_lectin_dom"/>
</dbReference>